<dbReference type="EMBL" id="QMEC01000100">
    <property type="protein sequence ID" value="NMF65366.1"/>
    <property type="molecule type" value="Genomic_DNA"/>
</dbReference>
<proteinExistence type="predicted"/>
<gene>
    <name evidence="2" type="ORF">DP115_22455</name>
</gene>
<evidence type="ECO:0000313" key="3">
    <source>
        <dbReference type="Proteomes" id="UP000762253"/>
    </source>
</evidence>
<name>A0ABX1ME98_9CYAN</name>
<feature type="compositionally biased region" description="Basic and acidic residues" evidence="1">
    <location>
        <begin position="52"/>
        <end position="66"/>
    </location>
</feature>
<feature type="non-terminal residue" evidence="2">
    <location>
        <position position="1"/>
    </location>
</feature>
<comment type="caution">
    <text evidence="2">The sequence shown here is derived from an EMBL/GenBank/DDBJ whole genome shotgun (WGS) entry which is preliminary data.</text>
</comment>
<dbReference type="Proteomes" id="UP000762253">
    <property type="component" value="Unassembled WGS sequence"/>
</dbReference>
<keyword evidence="3" id="KW-1185">Reference proteome</keyword>
<feature type="region of interest" description="Disordered" evidence="1">
    <location>
        <begin position="48"/>
        <end position="82"/>
    </location>
</feature>
<organism evidence="2 3">
    <name type="scientific">Brasilonema octagenarum UFV-OR1</name>
    <dbReference type="NCBI Taxonomy" id="417115"/>
    <lineage>
        <taxon>Bacteria</taxon>
        <taxon>Bacillati</taxon>
        <taxon>Cyanobacteriota</taxon>
        <taxon>Cyanophyceae</taxon>
        <taxon>Nostocales</taxon>
        <taxon>Scytonemataceae</taxon>
        <taxon>Brasilonema</taxon>
        <taxon>Octagenarum group</taxon>
    </lineage>
</organism>
<evidence type="ECO:0000256" key="1">
    <source>
        <dbReference type="SAM" id="MobiDB-lite"/>
    </source>
</evidence>
<evidence type="ECO:0000313" key="2">
    <source>
        <dbReference type="EMBL" id="NMF65366.1"/>
    </source>
</evidence>
<reference evidence="2 3" key="1">
    <citation type="submission" date="2018-06" db="EMBL/GenBank/DDBJ databases">
        <title>Comparative genomics of Brasilonema spp. strains.</title>
        <authorList>
            <person name="Alvarenga D.O."/>
            <person name="Fiore M.F."/>
            <person name="Varani A.M."/>
        </authorList>
    </citation>
    <scope>NUCLEOTIDE SEQUENCE [LARGE SCALE GENOMIC DNA]</scope>
    <source>
        <strain evidence="2 3">UFV-OR1</strain>
    </source>
</reference>
<protein>
    <submittedName>
        <fullName evidence="2">Uncharacterized protein</fullName>
    </submittedName>
</protein>
<sequence>SGTPVAWLSGNPPAALDSPDAWLSGNPPAAGCRHRHSRWLNGQVRDCRKARRTEDSARQTLRETRPRHCPPQPTKIKVFGSN</sequence>
<feature type="region of interest" description="Disordered" evidence="1">
    <location>
        <begin position="1"/>
        <end position="22"/>
    </location>
</feature>
<accession>A0ABX1ME98</accession>